<keyword evidence="2" id="KW-1185">Reference proteome</keyword>
<reference evidence="1" key="1">
    <citation type="submission" date="2020-04" db="EMBL/GenBank/DDBJ databases">
        <title>A chromosome-scale assembly and high-density genetic map of the yellow drum (Nibea albiflora) genome.</title>
        <authorList>
            <person name="Xu D."/>
            <person name="Zhang W."/>
            <person name="Chen R."/>
            <person name="Tan P."/>
            <person name="Wang L."/>
            <person name="Song H."/>
            <person name="Tian L."/>
            <person name="Zhu Q."/>
            <person name="Wang B."/>
        </authorList>
    </citation>
    <scope>NUCLEOTIDE SEQUENCE</scope>
    <source>
        <strain evidence="1">ZJHYS-2018</strain>
    </source>
</reference>
<dbReference type="EMBL" id="CM024804">
    <property type="protein sequence ID" value="KAG8010333.1"/>
    <property type="molecule type" value="Genomic_DNA"/>
</dbReference>
<dbReference type="Proteomes" id="UP000805704">
    <property type="component" value="Chromosome 16"/>
</dbReference>
<feature type="non-terminal residue" evidence="1">
    <location>
        <position position="1"/>
    </location>
</feature>
<protein>
    <submittedName>
        <fullName evidence="1">Uncharacterized protein</fullName>
    </submittedName>
</protein>
<name>A0ACB7F8T2_NIBAL</name>
<gene>
    <name evidence="1" type="ORF">GBF38_014603</name>
</gene>
<organism evidence="1 2">
    <name type="scientific">Nibea albiflora</name>
    <name type="common">Yellow drum</name>
    <name type="synonym">Corvina albiflora</name>
    <dbReference type="NCBI Taxonomy" id="240163"/>
    <lineage>
        <taxon>Eukaryota</taxon>
        <taxon>Metazoa</taxon>
        <taxon>Chordata</taxon>
        <taxon>Craniata</taxon>
        <taxon>Vertebrata</taxon>
        <taxon>Euteleostomi</taxon>
        <taxon>Actinopterygii</taxon>
        <taxon>Neopterygii</taxon>
        <taxon>Teleostei</taxon>
        <taxon>Neoteleostei</taxon>
        <taxon>Acanthomorphata</taxon>
        <taxon>Eupercaria</taxon>
        <taxon>Sciaenidae</taxon>
        <taxon>Nibea</taxon>
    </lineage>
</organism>
<comment type="caution">
    <text evidence="1">The sequence shown here is derived from an EMBL/GenBank/DDBJ whole genome shotgun (WGS) entry which is preliminary data.</text>
</comment>
<feature type="non-terminal residue" evidence="1">
    <location>
        <position position="230"/>
    </location>
</feature>
<evidence type="ECO:0000313" key="2">
    <source>
        <dbReference type="Proteomes" id="UP000805704"/>
    </source>
</evidence>
<accession>A0ACB7F8T2</accession>
<proteinExistence type="predicted"/>
<evidence type="ECO:0000313" key="1">
    <source>
        <dbReference type="EMBL" id="KAG8010333.1"/>
    </source>
</evidence>
<sequence length="230" mass="22970">VRNGIIAEDAQTIEDQMQLPVQTALPDDLQPGVDDEAEAVLIALEAQEDLGSGEDLLAVPQAELQLELVAPAEPAPEPAAPEAAAPEAAAPEAATPAEATTEPEAAIEVVEALPPVEEATAVETVVVEAVCEPEAIVEATEDAPAAESVVTVQAEAPAVVEEVANVPAEASSEATPAVEPVVLEPAEAPVVVEEAAAAVVAEAPAEVATPVDTEAPTDNVAAITASAAAC</sequence>